<dbReference type="EMBL" id="AUWU02000005">
    <property type="protein sequence ID" value="KAH0572678.1"/>
    <property type="molecule type" value="Genomic_DNA"/>
</dbReference>
<keyword evidence="1" id="KW-0175">Coiled coil</keyword>
<evidence type="ECO:0000256" key="1">
    <source>
        <dbReference type="SAM" id="Coils"/>
    </source>
</evidence>
<sequence length="224" mass="25504">MFKGCFKPKTNTQQVDPNLDPTTLEFDENFAKNTAKIDNFDAKISEFKTAESADFESLKMQFESAQIELQTARETIRSQQLDLAQAAENAAEAPVQIDQLVYNNDILAEQNQQEMERLRSDNARLQEAVAELQAVHEVQVNQNEQESHNEQLLQEGTQNDLEYTKANLQLSEHAYVASNIDSDIQKTLQYNNKSAVKILQLEQHLQDLEHNMTCQAALLDSDDE</sequence>
<dbReference type="VEuPathDB" id="GiardiaDB:SS50377_24790"/>
<proteinExistence type="predicted"/>
<dbReference type="AlphaFoldDB" id="V6LJH7"/>
<evidence type="ECO:0000256" key="2">
    <source>
        <dbReference type="SAM" id="MobiDB-lite"/>
    </source>
</evidence>
<gene>
    <name evidence="3" type="ORF">SS50377_15449</name>
    <name evidence="4" type="ORF">SS50377_24790</name>
</gene>
<keyword evidence="5" id="KW-1185">Reference proteome</keyword>
<evidence type="ECO:0000313" key="3">
    <source>
        <dbReference type="EMBL" id="EST44672.1"/>
    </source>
</evidence>
<accession>V6LJH7</accession>
<evidence type="ECO:0000313" key="4">
    <source>
        <dbReference type="EMBL" id="KAH0572678.1"/>
    </source>
</evidence>
<organism evidence="3">
    <name type="scientific">Spironucleus salmonicida</name>
    <dbReference type="NCBI Taxonomy" id="348837"/>
    <lineage>
        <taxon>Eukaryota</taxon>
        <taxon>Metamonada</taxon>
        <taxon>Diplomonadida</taxon>
        <taxon>Hexamitidae</taxon>
        <taxon>Hexamitinae</taxon>
        <taxon>Spironucleus</taxon>
    </lineage>
</organism>
<name>V6LJH7_9EUKA</name>
<feature type="coiled-coil region" evidence="1">
    <location>
        <begin position="55"/>
        <end position="135"/>
    </location>
</feature>
<reference evidence="3 4" key="1">
    <citation type="journal article" date="2014" name="PLoS Genet.">
        <title>The Genome of Spironucleus salmonicida Highlights a Fish Pathogen Adapted to Fluctuating Environments.</title>
        <authorList>
            <person name="Xu F."/>
            <person name="Jerlstrom-Hultqvist J."/>
            <person name="Einarsson E."/>
            <person name="Astvaldsson A."/>
            <person name="Svard S.G."/>
            <person name="Andersson J.O."/>
        </authorList>
    </citation>
    <scope>NUCLEOTIDE SEQUENCE</scope>
    <source>
        <strain evidence="4">ATCC 50377</strain>
    </source>
</reference>
<reference evidence="4" key="2">
    <citation type="submission" date="2020-12" db="EMBL/GenBank/DDBJ databases">
        <title>New Spironucleus salmonicida genome in near-complete chromosomes.</title>
        <authorList>
            <person name="Xu F."/>
            <person name="Kurt Z."/>
            <person name="Jimenez-Gonzalez A."/>
            <person name="Astvaldsson A."/>
            <person name="Andersson J.O."/>
            <person name="Svard S.G."/>
        </authorList>
    </citation>
    <scope>NUCLEOTIDE SEQUENCE</scope>
    <source>
        <strain evidence="4">ATCC 50377</strain>
    </source>
</reference>
<protein>
    <submittedName>
        <fullName evidence="3">Uncharacterized protein</fullName>
    </submittedName>
</protein>
<feature type="region of interest" description="Disordered" evidence="2">
    <location>
        <begin position="1"/>
        <end position="20"/>
    </location>
</feature>
<dbReference type="Proteomes" id="UP000018208">
    <property type="component" value="Unassembled WGS sequence"/>
</dbReference>
<evidence type="ECO:0000313" key="5">
    <source>
        <dbReference type="Proteomes" id="UP000018208"/>
    </source>
</evidence>
<dbReference type="EMBL" id="KI546114">
    <property type="protein sequence ID" value="EST44672.1"/>
    <property type="molecule type" value="Genomic_DNA"/>
</dbReference>